<evidence type="ECO:0000256" key="6">
    <source>
        <dbReference type="ARBA" id="ARBA00023136"/>
    </source>
</evidence>
<evidence type="ECO:0000313" key="8">
    <source>
        <dbReference type="EMBL" id="RNI33410.1"/>
    </source>
</evidence>
<evidence type="ECO:0000313" key="9">
    <source>
        <dbReference type="Proteomes" id="UP000267223"/>
    </source>
</evidence>
<dbReference type="InterPro" id="IPR051906">
    <property type="entry name" value="TolC-like"/>
</dbReference>
<dbReference type="RefSeq" id="WP_123122418.1">
    <property type="nucleotide sequence ID" value="NZ_RJJR01000021.1"/>
</dbReference>
<keyword evidence="5" id="KW-0812">Transmembrane</keyword>
<comment type="caution">
    <text evidence="8">The sequence shown here is derived from an EMBL/GenBank/DDBJ whole genome shotgun (WGS) entry which is preliminary data.</text>
</comment>
<keyword evidence="7" id="KW-0998">Cell outer membrane</keyword>
<comment type="similarity">
    <text evidence="2">Belongs to the outer membrane factor (OMF) (TC 1.B.17) family.</text>
</comment>
<evidence type="ECO:0000256" key="2">
    <source>
        <dbReference type="ARBA" id="ARBA00007613"/>
    </source>
</evidence>
<dbReference type="Proteomes" id="UP000267223">
    <property type="component" value="Unassembled WGS sequence"/>
</dbReference>
<gene>
    <name evidence="8" type="ORF">EFY79_19370</name>
</gene>
<protein>
    <submittedName>
        <fullName evidence="8">TolC family protein</fullName>
    </submittedName>
</protein>
<evidence type="ECO:0000256" key="1">
    <source>
        <dbReference type="ARBA" id="ARBA00004442"/>
    </source>
</evidence>
<dbReference type="GO" id="GO:0015288">
    <property type="term" value="F:porin activity"/>
    <property type="evidence" value="ECO:0007669"/>
    <property type="project" value="TreeGrafter"/>
</dbReference>
<dbReference type="Gene3D" id="1.20.1600.10">
    <property type="entry name" value="Outer membrane efflux proteins (OEP)"/>
    <property type="match status" value="1"/>
</dbReference>
<evidence type="ECO:0000256" key="4">
    <source>
        <dbReference type="ARBA" id="ARBA00022452"/>
    </source>
</evidence>
<accession>A0A3M9N6H9</accession>
<evidence type="ECO:0000256" key="3">
    <source>
        <dbReference type="ARBA" id="ARBA00022448"/>
    </source>
</evidence>
<dbReference type="OrthoDB" id="680214at2"/>
<keyword evidence="9" id="KW-1185">Reference proteome</keyword>
<dbReference type="PANTHER" id="PTHR30026">
    <property type="entry name" value="OUTER MEMBRANE PROTEIN TOLC"/>
    <property type="match status" value="1"/>
</dbReference>
<keyword evidence="6" id="KW-0472">Membrane</keyword>
<dbReference type="PANTHER" id="PTHR30026:SF20">
    <property type="entry name" value="OUTER MEMBRANE PROTEIN TOLC"/>
    <property type="match status" value="1"/>
</dbReference>
<name>A0A3M9N6H9_9BACT</name>
<keyword evidence="3" id="KW-0813">Transport</keyword>
<organism evidence="8 9">
    <name type="scientific">Hanamia caeni</name>
    <dbReference type="NCBI Taxonomy" id="2294116"/>
    <lineage>
        <taxon>Bacteria</taxon>
        <taxon>Pseudomonadati</taxon>
        <taxon>Bacteroidota</taxon>
        <taxon>Chitinophagia</taxon>
        <taxon>Chitinophagales</taxon>
        <taxon>Chitinophagaceae</taxon>
        <taxon>Hanamia</taxon>
    </lineage>
</organism>
<dbReference type="AlphaFoldDB" id="A0A3M9N6H9"/>
<dbReference type="GO" id="GO:1990281">
    <property type="term" value="C:efflux pump complex"/>
    <property type="evidence" value="ECO:0007669"/>
    <property type="project" value="TreeGrafter"/>
</dbReference>
<dbReference type="EMBL" id="RJJR01000021">
    <property type="protein sequence ID" value="RNI33410.1"/>
    <property type="molecule type" value="Genomic_DNA"/>
</dbReference>
<proteinExistence type="inferred from homology"/>
<reference evidence="8 9" key="1">
    <citation type="submission" date="2018-11" db="EMBL/GenBank/DDBJ databases">
        <title>Draft genome sequence of Ferruginibacter sp. BO-59.</title>
        <authorList>
            <person name="Im W.T."/>
        </authorList>
    </citation>
    <scope>NUCLEOTIDE SEQUENCE [LARGE SCALE GENOMIC DNA]</scope>
    <source>
        <strain evidence="8 9">BO-59</strain>
    </source>
</reference>
<keyword evidence="4" id="KW-1134">Transmembrane beta strand</keyword>
<dbReference type="SUPFAM" id="SSF56954">
    <property type="entry name" value="Outer membrane efflux proteins (OEP)"/>
    <property type="match status" value="1"/>
</dbReference>
<dbReference type="GO" id="GO:0009279">
    <property type="term" value="C:cell outer membrane"/>
    <property type="evidence" value="ECO:0007669"/>
    <property type="project" value="UniProtKB-SubCell"/>
</dbReference>
<dbReference type="InterPro" id="IPR003423">
    <property type="entry name" value="OMP_efflux"/>
</dbReference>
<evidence type="ECO:0000256" key="7">
    <source>
        <dbReference type="ARBA" id="ARBA00023237"/>
    </source>
</evidence>
<dbReference type="Pfam" id="PF02321">
    <property type="entry name" value="OEP"/>
    <property type="match status" value="2"/>
</dbReference>
<dbReference type="GO" id="GO:0015562">
    <property type="term" value="F:efflux transmembrane transporter activity"/>
    <property type="evidence" value="ECO:0007669"/>
    <property type="project" value="InterPro"/>
</dbReference>
<evidence type="ECO:0000256" key="5">
    <source>
        <dbReference type="ARBA" id="ARBA00022692"/>
    </source>
</evidence>
<sequence length="452" mass="49291">MITKSARPSFIIIVIVFLGFALSPLVSKSQDVKTLTLQETIDLAVKNSHLLKAAMARNDQASAQLKQAIENKLPNADVSGSYLYLANPNIGLKTNAASGGSDSSGSKKSIPSVHQAMYGILNVSLPLYAGGKIRYGIESAKYLQQATMLDAEQDKEAVVLNAINAYVNLYKAAVTVEVVKENLRQSREQDSVFSRLEENGLLARNDLLKSELHTSNIELSLLDAQSNLKTATVNMNLMLGYPESSQLNVDSTGFNKRISIKTIDEYEQSALQSRKDIMALAFRTKAAHTAISLAKSDLYPSIALSGGYIAANIPHLITITNAANIGVGLRYNISSLWKTKSKVAEAKSRETELLASQAELDDQVKLQVNQSFEDVLLSQKKTQVYEKAVAQATENYRITKNKYDNNLVNTTELLDANVALLQSKINLAVAKADVLLAYSKLLETTGTLTNNQ</sequence>
<comment type="subcellular location">
    <subcellularLocation>
        <location evidence="1">Cell outer membrane</location>
    </subcellularLocation>
</comment>